<sequence>MRIRGVIVSLATTAWCMNVMIKPEAEEIESDSRVIQEMLVDQPSSSTPQCQGFAVNPEQRDSKIPKITKSPQFQGLNENVEHGASKIQSIAQYIPNPNFSCTCQPKYHCRSVFQRLIQDSPLLKNLHPKKALILSRFWERNHDKVLSINKDMEEILGIQLQNRNYPWGNAPELQSEDEKIKIQYTKELFEKTKEKISILKDLRLFELGGLNTSLNRQRRFKSLFSIDKGDKALIKQLDGYPEEMVYEILKNTWGTFSCSIVEDIKKMMISYNSQATHLEFYNKKSVVSGQYLFNFMEFAYKQSWIGQEKIKKYFHDIVLAKHALGFAFQVSANLSREHGGNVYIWYVLESVAKHWHWPLTHELFKVLGETEEKILTLDSLSAKISNSKHLSSCRYSELPTEVKQKFKLVAIHKYQQTLRSLILNGESKSIDFNSKEILQDTVGKLVEILNLMFDANRYVVKNYQYHSLENSVFLSICQMLNFTRINCKGIVEETEEKLIPQNRLELYRSKKKLVLCYSEAYLSYRMLQNLNVFLNNNNKEIGNRSNQDYFLKTIEDYNRKLKTLIPEFEEQFYLNPEFADHTSVFGLTLFFRMANFNQQVQHGYVDKEIKQSTDYVKNITNNHRFLN</sequence>
<organism evidence="3 4">
    <name type="scientific">Puccinia graminis f. sp. tritici</name>
    <dbReference type="NCBI Taxonomy" id="56615"/>
    <lineage>
        <taxon>Eukaryota</taxon>
        <taxon>Fungi</taxon>
        <taxon>Dikarya</taxon>
        <taxon>Basidiomycota</taxon>
        <taxon>Pucciniomycotina</taxon>
        <taxon>Pucciniomycetes</taxon>
        <taxon>Pucciniales</taxon>
        <taxon>Pucciniaceae</taxon>
        <taxon>Puccinia</taxon>
    </lineage>
</organism>
<evidence type="ECO:0000313" key="4">
    <source>
        <dbReference type="Proteomes" id="UP000324748"/>
    </source>
</evidence>
<dbReference type="Proteomes" id="UP000324748">
    <property type="component" value="Unassembled WGS sequence"/>
</dbReference>
<accession>A0A5B0N5Y8</accession>
<gene>
    <name evidence="3" type="ORF">PGT21_011774</name>
    <name evidence="2" type="ORF">PGTUg99_018793</name>
</gene>
<keyword evidence="4" id="KW-1185">Reference proteome</keyword>
<comment type="caution">
    <text evidence="3">The sequence shown here is derived from an EMBL/GenBank/DDBJ whole genome shotgun (WGS) entry which is preliminary data.</text>
</comment>
<feature type="chain" id="PRO_5036137378" evidence="1">
    <location>
        <begin position="17"/>
        <end position="627"/>
    </location>
</feature>
<dbReference type="Proteomes" id="UP000325313">
    <property type="component" value="Unassembled WGS sequence"/>
</dbReference>
<proteinExistence type="predicted"/>
<dbReference type="EMBL" id="VSWC01000118">
    <property type="protein sequence ID" value="KAA1083924.1"/>
    <property type="molecule type" value="Genomic_DNA"/>
</dbReference>
<evidence type="ECO:0000313" key="2">
    <source>
        <dbReference type="EMBL" id="KAA1066953.1"/>
    </source>
</evidence>
<keyword evidence="1" id="KW-0732">Signal</keyword>
<evidence type="ECO:0000256" key="1">
    <source>
        <dbReference type="SAM" id="SignalP"/>
    </source>
</evidence>
<name>A0A5B0N5Y8_PUCGR</name>
<reference evidence="4 5" key="1">
    <citation type="submission" date="2019-05" db="EMBL/GenBank/DDBJ databases">
        <title>Emergence of the Ug99 lineage of the wheat stem rust pathogen through somatic hybridization.</title>
        <authorList>
            <person name="Li F."/>
            <person name="Upadhyaya N.M."/>
            <person name="Sperschneider J."/>
            <person name="Matny O."/>
            <person name="Nguyen-Phuc H."/>
            <person name="Mago R."/>
            <person name="Raley C."/>
            <person name="Miller M.E."/>
            <person name="Silverstein K.A.T."/>
            <person name="Henningsen E."/>
            <person name="Hirsch C.D."/>
            <person name="Visser B."/>
            <person name="Pretorius Z.A."/>
            <person name="Steffenson B.J."/>
            <person name="Schwessinger B."/>
            <person name="Dodds P.N."/>
            <person name="Figueroa M."/>
        </authorList>
    </citation>
    <scope>NUCLEOTIDE SEQUENCE [LARGE SCALE GENOMIC DNA]</scope>
    <source>
        <strain evidence="3">21-0</strain>
        <strain evidence="2 5">Ug99</strain>
    </source>
</reference>
<feature type="signal peptide" evidence="1">
    <location>
        <begin position="1"/>
        <end position="16"/>
    </location>
</feature>
<dbReference type="OrthoDB" id="10639373at2759"/>
<evidence type="ECO:0000313" key="3">
    <source>
        <dbReference type="EMBL" id="KAA1083924.1"/>
    </source>
</evidence>
<evidence type="ECO:0000313" key="5">
    <source>
        <dbReference type="Proteomes" id="UP000325313"/>
    </source>
</evidence>
<protein>
    <submittedName>
        <fullName evidence="3">Uncharacterized protein</fullName>
    </submittedName>
</protein>
<dbReference type="EMBL" id="VDEP01000508">
    <property type="protein sequence ID" value="KAA1066953.1"/>
    <property type="molecule type" value="Genomic_DNA"/>
</dbReference>
<dbReference type="AlphaFoldDB" id="A0A5B0N5Y8"/>